<organism evidence="1 2">
    <name type="scientific">Olea europaea subsp. europaea</name>
    <dbReference type="NCBI Taxonomy" id="158383"/>
    <lineage>
        <taxon>Eukaryota</taxon>
        <taxon>Viridiplantae</taxon>
        <taxon>Streptophyta</taxon>
        <taxon>Embryophyta</taxon>
        <taxon>Tracheophyta</taxon>
        <taxon>Spermatophyta</taxon>
        <taxon>Magnoliopsida</taxon>
        <taxon>eudicotyledons</taxon>
        <taxon>Gunneridae</taxon>
        <taxon>Pentapetalae</taxon>
        <taxon>asterids</taxon>
        <taxon>lamiids</taxon>
        <taxon>Lamiales</taxon>
        <taxon>Oleaceae</taxon>
        <taxon>Oleeae</taxon>
        <taxon>Olea</taxon>
    </lineage>
</organism>
<accession>A0A8S0T8S0</accession>
<proteinExistence type="predicted"/>
<dbReference type="Gramene" id="OE9A067564T1">
    <property type="protein sequence ID" value="OE9A067564C1"/>
    <property type="gene ID" value="OE9A067564"/>
</dbReference>
<dbReference type="AlphaFoldDB" id="A0A8S0T8S0"/>
<keyword evidence="2" id="KW-1185">Reference proteome</keyword>
<evidence type="ECO:0000313" key="1">
    <source>
        <dbReference type="EMBL" id="CAA3001355.1"/>
    </source>
</evidence>
<sequence length="52" mass="6043">MTIDVSIRWTGGVGFGTGSRLRKVPMVKQKAQDQYHHIQKDFLMIRNLKEKV</sequence>
<dbReference type="Proteomes" id="UP000594638">
    <property type="component" value="Unassembled WGS sequence"/>
</dbReference>
<protein>
    <submittedName>
        <fullName evidence="1">Uncharacterized protein</fullName>
    </submittedName>
</protein>
<comment type="caution">
    <text evidence="1">The sequence shown here is derived from an EMBL/GenBank/DDBJ whole genome shotgun (WGS) entry which is preliminary data.</text>
</comment>
<evidence type="ECO:0000313" key="2">
    <source>
        <dbReference type="Proteomes" id="UP000594638"/>
    </source>
</evidence>
<gene>
    <name evidence="1" type="ORF">OLEA9_A067564</name>
</gene>
<name>A0A8S0T8S0_OLEEU</name>
<dbReference type="EMBL" id="CACTIH010005752">
    <property type="protein sequence ID" value="CAA3001355.1"/>
    <property type="molecule type" value="Genomic_DNA"/>
</dbReference>
<reference evidence="1 2" key="1">
    <citation type="submission" date="2019-12" db="EMBL/GenBank/DDBJ databases">
        <authorList>
            <person name="Alioto T."/>
            <person name="Alioto T."/>
            <person name="Gomez Garrido J."/>
        </authorList>
    </citation>
    <scope>NUCLEOTIDE SEQUENCE [LARGE SCALE GENOMIC DNA]</scope>
</reference>